<evidence type="ECO:0000313" key="8">
    <source>
        <dbReference type="EMBL" id="MCD2197529.1"/>
    </source>
</evidence>
<dbReference type="PANTHER" id="PTHR43098:SF3">
    <property type="entry name" value="L-ORNITHINE N(5)-MONOOXYGENASE-RELATED"/>
    <property type="match status" value="1"/>
</dbReference>
<dbReference type="InterPro" id="IPR050775">
    <property type="entry name" value="FAD-binding_Monooxygenases"/>
</dbReference>
<comment type="cofactor">
    <cofactor evidence="1">
        <name>FAD</name>
        <dbReference type="ChEBI" id="CHEBI:57692"/>
    </cofactor>
</comment>
<evidence type="ECO:0000256" key="5">
    <source>
        <dbReference type="ARBA" id="ARBA00022857"/>
    </source>
</evidence>
<evidence type="ECO:0000256" key="3">
    <source>
        <dbReference type="ARBA" id="ARBA00022630"/>
    </source>
</evidence>
<evidence type="ECO:0000256" key="2">
    <source>
        <dbReference type="ARBA" id="ARBA00010139"/>
    </source>
</evidence>
<dbReference type="PANTHER" id="PTHR43098">
    <property type="entry name" value="L-ORNITHINE N(5)-MONOOXYGENASE-RELATED"/>
    <property type="match status" value="1"/>
</dbReference>
<evidence type="ECO:0000256" key="4">
    <source>
        <dbReference type="ARBA" id="ARBA00022827"/>
    </source>
</evidence>
<keyword evidence="3" id="KW-0285">Flavoprotein</keyword>
<dbReference type="SUPFAM" id="SSF51905">
    <property type="entry name" value="FAD/NAD(P)-binding domain"/>
    <property type="match status" value="3"/>
</dbReference>
<dbReference type="RefSeq" id="WP_230739622.1">
    <property type="nucleotide sequence ID" value="NZ_JAJNDB010000008.1"/>
</dbReference>
<dbReference type="Gene3D" id="3.50.50.60">
    <property type="entry name" value="FAD/NAD(P)-binding domain"/>
    <property type="match status" value="2"/>
</dbReference>
<evidence type="ECO:0000256" key="1">
    <source>
        <dbReference type="ARBA" id="ARBA00001974"/>
    </source>
</evidence>
<protein>
    <submittedName>
        <fullName evidence="8">NAD(P)/FAD-dependent oxidoreductase</fullName>
    </submittedName>
</protein>
<dbReference type="InterPro" id="IPR036188">
    <property type="entry name" value="FAD/NAD-bd_sf"/>
</dbReference>
<comment type="caution">
    <text evidence="8">The sequence shown here is derived from an EMBL/GenBank/DDBJ whole genome shotgun (WGS) entry which is preliminary data.</text>
</comment>
<evidence type="ECO:0000256" key="6">
    <source>
        <dbReference type="ARBA" id="ARBA00023002"/>
    </source>
</evidence>
<name>A0ABS8PKM7_9PSEU</name>
<dbReference type="Proteomes" id="UP001199469">
    <property type="component" value="Unassembled WGS sequence"/>
</dbReference>
<proteinExistence type="inferred from homology"/>
<dbReference type="Pfam" id="PF00743">
    <property type="entry name" value="FMO-like"/>
    <property type="match status" value="1"/>
</dbReference>
<gene>
    <name evidence="8" type="ORF">LQ327_29575</name>
</gene>
<keyword evidence="7" id="KW-0503">Monooxygenase</keyword>
<accession>A0ABS8PKM7</accession>
<keyword evidence="4" id="KW-0274">FAD</keyword>
<sequence length="557" mass="61799">MTTSTDRATSVVDAVIIGAGFSGLYMLHKLRDELGLRARVFETGNGVGGTWYWNRYPGARSDSDSYIYGYTFDKDLWESWEWTERYPESPEIRGYLEHVAERFDLTMDITFGTRVESATFDEDAERWTVTTDSGETVTADYVISAVGALSASNTPPFDGIDTFAGPTFHTGHWPHEGVDFTGQRVGMIGSGASAVQATPIIAGQASELTVFQRTANYIVPANNGPVDPAVKAERLKDWAGIRERIQQSNFGFELYLQEKGAAEVSDAEREALLEDFWNRGGFHIWLGGYADMFFTTEANDLVRRFLDRKIREKVDDPETAELLVPKGYPFGCKRNPLDSGYFETFNEPHVHLVDVKSNPIASITPTGLRLEDGTEHEFDALVLATGFDAMTGPLNRIDIRGRGGALLREKWAEGPRTYLGLMSHGYPNLFTVTGPQSPSVLSNMPVSIEQHVDYIGRIITDLRSRGARVIEPTEEAENGWCDYNQEIAHATLFPTADTWYMGANIPGKPRTFMPNLDFVGPYRAKCDQIAANGWEGFAVDGEATPAGEHVYQWAVAG</sequence>
<evidence type="ECO:0000313" key="9">
    <source>
        <dbReference type="Proteomes" id="UP001199469"/>
    </source>
</evidence>
<dbReference type="InterPro" id="IPR020946">
    <property type="entry name" value="Flavin_mOase-like"/>
</dbReference>
<comment type="similarity">
    <text evidence="2">Belongs to the FAD-binding monooxygenase family.</text>
</comment>
<reference evidence="8 9" key="1">
    <citation type="submission" date="2021-11" db="EMBL/GenBank/DDBJ databases">
        <title>Draft genome sequence of Actinomycetospora sp. SF1 isolated from the rhizosphere soil.</title>
        <authorList>
            <person name="Duangmal K."/>
            <person name="Chantavorakit T."/>
        </authorList>
    </citation>
    <scope>NUCLEOTIDE SEQUENCE [LARGE SCALE GENOMIC DNA]</scope>
    <source>
        <strain evidence="8 9">TBRC 5722</strain>
    </source>
</reference>
<dbReference type="EMBL" id="JAJNDB010000008">
    <property type="protein sequence ID" value="MCD2197529.1"/>
    <property type="molecule type" value="Genomic_DNA"/>
</dbReference>
<organism evidence="8 9">
    <name type="scientific">Actinomycetospora endophytica</name>
    <dbReference type="NCBI Taxonomy" id="2291215"/>
    <lineage>
        <taxon>Bacteria</taxon>
        <taxon>Bacillati</taxon>
        <taxon>Actinomycetota</taxon>
        <taxon>Actinomycetes</taxon>
        <taxon>Pseudonocardiales</taxon>
        <taxon>Pseudonocardiaceae</taxon>
        <taxon>Actinomycetospora</taxon>
    </lineage>
</organism>
<keyword evidence="6" id="KW-0560">Oxidoreductase</keyword>
<evidence type="ECO:0000256" key="7">
    <source>
        <dbReference type="ARBA" id="ARBA00023033"/>
    </source>
</evidence>
<keyword evidence="5" id="KW-0521">NADP</keyword>
<keyword evidence="9" id="KW-1185">Reference proteome</keyword>